<comment type="caution">
    <text evidence="2">The sequence shown here is derived from an EMBL/GenBank/DDBJ whole genome shotgun (WGS) entry which is preliminary data.</text>
</comment>
<dbReference type="OrthoDB" id="2656528at2"/>
<evidence type="ECO:0000313" key="2">
    <source>
        <dbReference type="EMBL" id="OME89665.1"/>
    </source>
</evidence>
<accession>A0A1R1AVR8</accession>
<evidence type="ECO:0000256" key="1">
    <source>
        <dbReference type="SAM" id="Phobius"/>
    </source>
</evidence>
<protein>
    <submittedName>
        <fullName evidence="2">Uncharacterized protein</fullName>
    </submittedName>
</protein>
<keyword evidence="1" id="KW-0812">Transmembrane</keyword>
<gene>
    <name evidence="2" type="ORF">BK123_25160</name>
</gene>
<feature type="transmembrane region" description="Helical" evidence="1">
    <location>
        <begin position="67"/>
        <end position="90"/>
    </location>
</feature>
<name>A0A1R1AVR8_PAELA</name>
<keyword evidence="1" id="KW-1133">Transmembrane helix</keyword>
<organism evidence="2 3">
    <name type="scientific">Paenibacillus lautus</name>
    <name type="common">Bacillus lautus</name>
    <dbReference type="NCBI Taxonomy" id="1401"/>
    <lineage>
        <taxon>Bacteria</taxon>
        <taxon>Bacillati</taxon>
        <taxon>Bacillota</taxon>
        <taxon>Bacilli</taxon>
        <taxon>Bacillales</taxon>
        <taxon>Paenibacillaceae</taxon>
        <taxon>Paenibacillus</taxon>
    </lineage>
</organism>
<dbReference type="Proteomes" id="UP000187074">
    <property type="component" value="Unassembled WGS sequence"/>
</dbReference>
<dbReference type="STRING" id="1401.BK123_25160"/>
<proteinExistence type="predicted"/>
<sequence>MTRKRVVMESVLFAAAIYIGYFVFMILQGLVLTQRHVRDLDLTRQYERAESLQAQVAFGMIERNSEWLTVAAIGGFIVLGGLYGCVRWMLAKRRPQP</sequence>
<feature type="transmembrane region" description="Helical" evidence="1">
    <location>
        <begin position="12"/>
        <end position="32"/>
    </location>
</feature>
<dbReference type="AlphaFoldDB" id="A0A1R1AVR8"/>
<keyword evidence="1" id="KW-0472">Membrane</keyword>
<dbReference type="RefSeq" id="WP_076325092.1">
    <property type="nucleotide sequence ID" value="NZ_JBCNGN010000002.1"/>
</dbReference>
<dbReference type="EMBL" id="MRTF01000009">
    <property type="protein sequence ID" value="OME89665.1"/>
    <property type="molecule type" value="Genomic_DNA"/>
</dbReference>
<reference evidence="2 3" key="1">
    <citation type="submission" date="2016-11" db="EMBL/GenBank/DDBJ databases">
        <title>Paenibacillus species isolates.</title>
        <authorList>
            <person name="Beno S.M."/>
        </authorList>
    </citation>
    <scope>NUCLEOTIDE SEQUENCE [LARGE SCALE GENOMIC DNA]</scope>
    <source>
        <strain evidence="2 3">FSL F4-0100</strain>
    </source>
</reference>
<evidence type="ECO:0000313" key="3">
    <source>
        <dbReference type="Proteomes" id="UP000187074"/>
    </source>
</evidence>